<feature type="region of interest" description="Disordered" evidence="1">
    <location>
        <begin position="89"/>
        <end position="162"/>
    </location>
</feature>
<keyword evidence="4" id="KW-1185">Reference proteome</keyword>
<feature type="compositionally biased region" description="Polar residues" evidence="1">
    <location>
        <begin position="126"/>
        <end position="139"/>
    </location>
</feature>
<evidence type="ECO:0000313" key="3">
    <source>
        <dbReference type="EMBL" id="OQE08937.1"/>
    </source>
</evidence>
<feature type="compositionally biased region" description="Basic and acidic residues" evidence="1">
    <location>
        <begin position="142"/>
        <end position="154"/>
    </location>
</feature>
<name>A0A1V6S4F2_9EURO</name>
<comment type="caution">
    <text evidence="3">The sequence shown here is derived from an EMBL/GenBank/DDBJ whole genome shotgun (WGS) entry which is preliminary data.</text>
</comment>
<keyword evidence="2" id="KW-0812">Transmembrane</keyword>
<dbReference type="EMBL" id="MDYP01000008">
    <property type="protein sequence ID" value="OQE08937.1"/>
    <property type="molecule type" value="Genomic_DNA"/>
</dbReference>
<gene>
    <name evidence="3" type="ORF">PENVUL_c008G03321</name>
</gene>
<evidence type="ECO:0000256" key="1">
    <source>
        <dbReference type="SAM" id="MobiDB-lite"/>
    </source>
</evidence>
<evidence type="ECO:0000256" key="2">
    <source>
        <dbReference type="SAM" id="Phobius"/>
    </source>
</evidence>
<reference evidence="4" key="1">
    <citation type="journal article" date="2017" name="Nat. Microbiol.">
        <title>Global analysis of biosynthetic gene clusters reveals vast potential of secondary metabolite production in Penicillium species.</title>
        <authorList>
            <person name="Nielsen J.C."/>
            <person name="Grijseels S."/>
            <person name="Prigent S."/>
            <person name="Ji B."/>
            <person name="Dainat J."/>
            <person name="Nielsen K.F."/>
            <person name="Frisvad J.C."/>
            <person name="Workman M."/>
            <person name="Nielsen J."/>
        </authorList>
    </citation>
    <scope>NUCLEOTIDE SEQUENCE [LARGE SCALE GENOMIC DNA]</scope>
    <source>
        <strain evidence="4">IBT 29486</strain>
    </source>
</reference>
<dbReference type="Proteomes" id="UP000191518">
    <property type="component" value="Unassembled WGS sequence"/>
</dbReference>
<dbReference type="OrthoDB" id="4326871at2759"/>
<feature type="transmembrane region" description="Helical" evidence="2">
    <location>
        <begin position="20"/>
        <end position="40"/>
    </location>
</feature>
<dbReference type="AlphaFoldDB" id="A0A1V6S4F2"/>
<keyword evidence="2" id="KW-0472">Membrane</keyword>
<feature type="region of interest" description="Disordered" evidence="1">
    <location>
        <begin position="182"/>
        <end position="207"/>
    </location>
</feature>
<sequence length="311" mass="33950">MDQKPFATSTGVFPLSLQTITYLIGTLCWLQILYTASYLVRPFWSARREFPPFNKAIERTEGRITHVILGTTPLSAYSSATATERPWQISSGNGLLSHENNVRTTSQPTPGLLASSTWRQEHQDTDSSSEQESATSDLGTENLRESSPIHDTMRKLRSSTRGSISKIASSAKAIFRQPLTVVPRNLDGSPSNGERAEPELAPASVRTSQPRFVQNISFPVPMSASARVADHFSDPGPSTGIKVQQPVAFGATIDAAVDSETVQMDRARKYHSIESYPGKFPVSDALDYSSLATAHAVRGRGTTSVRPFSDY</sequence>
<feature type="compositionally biased region" description="Polar residues" evidence="1">
    <location>
        <begin position="89"/>
        <end position="118"/>
    </location>
</feature>
<keyword evidence="2" id="KW-1133">Transmembrane helix</keyword>
<protein>
    <submittedName>
        <fullName evidence="3">Uncharacterized protein</fullName>
    </submittedName>
</protein>
<accession>A0A1V6S4F2</accession>
<organism evidence="3 4">
    <name type="scientific">Penicillium vulpinum</name>
    <dbReference type="NCBI Taxonomy" id="29845"/>
    <lineage>
        <taxon>Eukaryota</taxon>
        <taxon>Fungi</taxon>
        <taxon>Dikarya</taxon>
        <taxon>Ascomycota</taxon>
        <taxon>Pezizomycotina</taxon>
        <taxon>Eurotiomycetes</taxon>
        <taxon>Eurotiomycetidae</taxon>
        <taxon>Eurotiales</taxon>
        <taxon>Aspergillaceae</taxon>
        <taxon>Penicillium</taxon>
    </lineage>
</organism>
<proteinExistence type="predicted"/>
<evidence type="ECO:0000313" key="4">
    <source>
        <dbReference type="Proteomes" id="UP000191518"/>
    </source>
</evidence>